<dbReference type="InterPro" id="IPR036034">
    <property type="entry name" value="PDZ_sf"/>
</dbReference>
<dbReference type="OrthoDB" id="5847145at2759"/>
<dbReference type="EMBL" id="CAJFDI010000001">
    <property type="protein sequence ID" value="CAD5211477.1"/>
    <property type="molecule type" value="Genomic_DNA"/>
</dbReference>
<feature type="compositionally biased region" description="Polar residues" evidence="1">
    <location>
        <begin position="308"/>
        <end position="323"/>
    </location>
</feature>
<keyword evidence="4" id="KW-1185">Reference proteome</keyword>
<dbReference type="AlphaFoldDB" id="A0A7I8XNQ5"/>
<dbReference type="SUPFAM" id="SSF50156">
    <property type="entry name" value="PDZ domain-like"/>
    <property type="match status" value="1"/>
</dbReference>
<feature type="compositionally biased region" description="Basic and acidic residues" evidence="1">
    <location>
        <begin position="266"/>
        <end position="284"/>
    </location>
</feature>
<dbReference type="Proteomes" id="UP000659654">
    <property type="component" value="Unassembled WGS sequence"/>
</dbReference>
<name>A0A7I8XNQ5_BURXY</name>
<gene>
    <name evidence="3" type="ORF">BXYJ_LOCUS2448</name>
</gene>
<organism evidence="3 4">
    <name type="scientific">Bursaphelenchus xylophilus</name>
    <name type="common">Pinewood nematode worm</name>
    <name type="synonym">Aphelenchoides xylophilus</name>
    <dbReference type="NCBI Taxonomy" id="6326"/>
    <lineage>
        <taxon>Eukaryota</taxon>
        <taxon>Metazoa</taxon>
        <taxon>Ecdysozoa</taxon>
        <taxon>Nematoda</taxon>
        <taxon>Chromadorea</taxon>
        <taxon>Rhabditida</taxon>
        <taxon>Tylenchina</taxon>
        <taxon>Tylenchomorpha</taxon>
        <taxon>Aphelenchoidea</taxon>
        <taxon>Aphelenchoididae</taxon>
        <taxon>Bursaphelenchus</taxon>
    </lineage>
</organism>
<accession>A0A7I8XNQ5</accession>
<feature type="domain" description="PDZ" evidence="2">
    <location>
        <begin position="144"/>
        <end position="214"/>
    </location>
</feature>
<evidence type="ECO:0000256" key="1">
    <source>
        <dbReference type="SAM" id="MobiDB-lite"/>
    </source>
</evidence>
<dbReference type="SMR" id="A0A7I8XNQ5"/>
<proteinExistence type="predicted"/>
<dbReference type="Gene3D" id="2.30.42.10">
    <property type="match status" value="1"/>
</dbReference>
<evidence type="ECO:0000313" key="3">
    <source>
        <dbReference type="EMBL" id="CAD5211477.1"/>
    </source>
</evidence>
<dbReference type="EMBL" id="CAJFCV020000001">
    <property type="protein sequence ID" value="CAG9088383.1"/>
    <property type="molecule type" value="Genomic_DNA"/>
</dbReference>
<reference evidence="3" key="1">
    <citation type="submission" date="2020-09" db="EMBL/GenBank/DDBJ databases">
        <authorList>
            <person name="Kikuchi T."/>
        </authorList>
    </citation>
    <scope>NUCLEOTIDE SEQUENCE</scope>
    <source>
        <strain evidence="3">Ka4C1</strain>
    </source>
</reference>
<sequence length="323" mass="36115">MKKTTERIEVRKDGMECPYGYPVPMSLIQIHQLTFKVKKGEAAGIRTNNMLTVTKIDIGGAAESEVKFGDCIRKLNDVDVCPDGKANRQLFVETFRKLNTTDFTCEMTVYRPVTTTEAASRLEKVKKLPGFIYKVAVMFSIPGCKLALCIRGVDNKVYVSQVTEFTLAGRCLLQGDAILDVNETPVTGNKQCSDKIMEGLQSKGYVTMVIEQPEDILKKAQVRNALLQDKTVDMDPPLPPDVNDICQREVNRYKKEPEMKPKKEVLHGKDYKTRPDASRVKLEEQAQDTPIVSDRNPLLLINVPSAPPSTNYQSLAALSQSNK</sequence>
<dbReference type="InterPro" id="IPR040264">
    <property type="entry name" value="T15H9.4-like"/>
</dbReference>
<dbReference type="PANTHER" id="PTHR31327">
    <property type="entry name" value="SPERM MEIOSIS PDZ DOMAIN CONTAINING PROTEINS-RELATED"/>
    <property type="match status" value="1"/>
</dbReference>
<evidence type="ECO:0000313" key="4">
    <source>
        <dbReference type="Proteomes" id="UP000659654"/>
    </source>
</evidence>
<dbReference type="SMART" id="SM00228">
    <property type="entry name" value="PDZ"/>
    <property type="match status" value="1"/>
</dbReference>
<feature type="region of interest" description="Disordered" evidence="1">
    <location>
        <begin position="304"/>
        <end position="323"/>
    </location>
</feature>
<feature type="region of interest" description="Disordered" evidence="1">
    <location>
        <begin position="266"/>
        <end position="293"/>
    </location>
</feature>
<protein>
    <submittedName>
        <fullName evidence="3">(pine wood nematode) hypothetical protein</fullName>
    </submittedName>
</protein>
<dbReference type="Proteomes" id="UP000582659">
    <property type="component" value="Unassembled WGS sequence"/>
</dbReference>
<comment type="caution">
    <text evidence="3">The sequence shown here is derived from an EMBL/GenBank/DDBJ whole genome shotgun (WGS) entry which is preliminary data.</text>
</comment>
<evidence type="ECO:0000259" key="2">
    <source>
        <dbReference type="SMART" id="SM00228"/>
    </source>
</evidence>
<dbReference type="InterPro" id="IPR001478">
    <property type="entry name" value="PDZ"/>
</dbReference>